<dbReference type="PANTHER" id="PTHR46082">
    <property type="entry name" value="ATP/GTP-BINDING PROTEIN-RELATED"/>
    <property type="match status" value="1"/>
</dbReference>
<keyword evidence="4" id="KW-1185">Reference proteome</keyword>
<organism evidence="3 4">
    <name type="scientific">Gibberella subglutinans</name>
    <name type="common">Fusarium subglutinans</name>
    <dbReference type="NCBI Taxonomy" id="42677"/>
    <lineage>
        <taxon>Eukaryota</taxon>
        <taxon>Fungi</taxon>
        <taxon>Dikarya</taxon>
        <taxon>Ascomycota</taxon>
        <taxon>Pezizomycotina</taxon>
        <taxon>Sordariomycetes</taxon>
        <taxon>Hypocreomycetidae</taxon>
        <taxon>Hypocreales</taxon>
        <taxon>Nectriaceae</taxon>
        <taxon>Fusarium</taxon>
        <taxon>Fusarium fujikuroi species complex</taxon>
    </lineage>
</organism>
<name>A0A8H5QAD6_GIBSU</name>
<dbReference type="InterPro" id="IPR035994">
    <property type="entry name" value="Nucleoside_phosphorylase_sf"/>
</dbReference>
<dbReference type="OrthoDB" id="674604at2759"/>
<dbReference type="SUPFAM" id="SSF50969">
    <property type="entry name" value="YVTN repeat-like/Quinoprotein amine dehydrogenase"/>
    <property type="match status" value="1"/>
</dbReference>
<dbReference type="InterPro" id="IPR001680">
    <property type="entry name" value="WD40_rpt"/>
</dbReference>
<dbReference type="SMART" id="SM00320">
    <property type="entry name" value="WD40"/>
    <property type="match status" value="3"/>
</dbReference>
<keyword evidence="1" id="KW-0853">WD repeat</keyword>
<protein>
    <submittedName>
        <fullName evidence="3">Vegetative incompatibility het-E-1</fullName>
    </submittedName>
</protein>
<gene>
    <name evidence="3" type="ORF">FSUBG_2074</name>
</gene>
<dbReference type="PROSITE" id="PS50082">
    <property type="entry name" value="WD_REPEATS_2"/>
    <property type="match status" value="1"/>
</dbReference>
<evidence type="ECO:0000313" key="3">
    <source>
        <dbReference type="EMBL" id="KAF5611637.1"/>
    </source>
</evidence>
<feature type="region of interest" description="Disordered" evidence="2">
    <location>
        <begin position="427"/>
        <end position="457"/>
    </location>
</feature>
<reference evidence="3 4" key="1">
    <citation type="submission" date="2020-05" db="EMBL/GenBank/DDBJ databases">
        <title>Identification and distribution of gene clusters putatively required for synthesis of sphingolipid metabolism inhibitors in phylogenetically diverse species of the filamentous fungus Fusarium.</title>
        <authorList>
            <person name="Kim H.-S."/>
            <person name="Busman M."/>
            <person name="Brown D.W."/>
            <person name="Divon H."/>
            <person name="Uhlig S."/>
            <person name="Proctor R.H."/>
        </authorList>
    </citation>
    <scope>NUCLEOTIDE SEQUENCE [LARGE SCALE GENOMIC DNA]</scope>
    <source>
        <strain evidence="3 4">NRRL 66333</strain>
    </source>
</reference>
<feature type="repeat" description="WD" evidence="1">
    <location>
        <begin position="566"/>
        <end position="607"/>
    </location>
</feature>
<dbReference type="GeneID" id="59314527"/>
<dbReference type="EMBL" id="JAAOAV010000018">
    <property type="protein sequence ID" value="KAF5611637.1"/>
    <property type="molecule type" value="Genomic_DNA"/>
</dbReference>
<dbReference type="Proteomes" id="UP000547976">
    <property type="component" value="Unassembled WGS sequence"/>
</dbReference>
<sequence length="928" mass="104609">MEISLESCELYTIAWIAALPIERAAATALLDEIHDEPDGFIQHKIDKNSYTWGRSGKHNVVIASLEAGVDGTISAATTALELISSLPHIRFGLLVGIGGGIAKPDKEQDIRLGDVVVSEPVGTTGGVVQYDYGKAKADGVWEQKGSLNAPPEKEKDEFQVDEQRVHLGLFRNSLRVMDASLKEDICNLVWPGTECSEITSAQVAFCVPDELQYACRHWVYHYQKIESPLLNLEEVFTFLQKHLFHWLEVLSLVKSFRESFHAIRQLQTIFKSERNKANGQLLREIHSFLQMNSTIIDHYPLQLYSSLMFSIPAGTRLGQMLPRRSPSWMRHVPEPVQISQQAQYILEGHERPVSSDLHFALDNSRLVSRSSDGQETRIWDLDTGDCIRVITDDNRTYKGPSKLSYDGLWLAATSRKDQTGWGRVFWESDHKGSDTDSQGDESDICSEEENSNASCDEEEAHPSAYLNLWWLESGVVICTPGIQGIAFVPTQFSPDHTIFACMYGDACVRTWRVETGECLTALHGYELGLSPWSMSVSPDFKLICSTAETQTISVWANDAIETDRSLRDQPRSIESVVLSSDRTLAATSFDSGIVRIWNMGTNEHIHQFQHGSLGQITLMRTHPELLQFSEDSKHLFAWRPRSFGHNERDDVPYLVGHLVVWDLIRVSIAPDNRFIVSVLDFTGAVYDVKFSLDSQSVLVLSSDTYLQSEHERGKWLLSKFNIAQADHIVSIRSPTRTQRVLVVSSDARFLVLQTSDGQAHAILTGTGELLYKFRLEGDEHHVSLVENDSTLLECQARFLTLRNSSNGQIIRQLPIDFGSFPRRLSFDTNTQQIHTNFGTIAIHGPSADNYPDELSLNNNLTGFGISCDGSWLLWNNKKVFWLRPAYRPWNESMEVSGSTVVIGTVTGHVLFFQFDEPNYLTREDDDRF</sequence>
<dbReference type="SUPFAM" id="SSF50978">
    <property type="entry name" value="WD40 repeat-like"/>
    <property type="match status" value="1"/>
</dbReference>
<proteinExistence type="predicted"/>
<accession>A0A8H5QAD6</accession>
<dbReference type="RefSeq" id="XP_036542350.1">
    <property type="nucleotide sequence ID" value="XM_036679809.1"/>
</dbReference>
<dbReference type="SUPFAM" id="SSF53167">
    <property type="entry name" value="Purine and uridine phosphorylases"/>
    <property type="match status" value="1"/>
</dbReference>
<dbReference type="PANTHER" id="PTHR46082:SF11">
    <property type="entry name" value="AAA+ ATPASE DOMAIN-CONTAINING PROTEIN-RELATED"/>
    <property type="match status" value="1"/>
</dbReference>
<dbReference type="Gene3D" id="2.130.10.10">
    <property type="entry name" value="YVTN repeat-like/Quinoprotein amine dehydrogenase"/>
    <property type="match status" value="3"/>
</dbReference>
<comment type="caution">
    <text evidence="3">The sequence shown here is derived from an EMBL/GenBank/DDBJ whole genome shotgun (WGS) entry which is preliminary data.</text>
</comment>
<dbReference type="GO" id="GO:0009116">
    <property type="term" value="P:nucleoside metabolic process"/>
    <property type="evidence" value="ECO:0007669"/>
    <property type="project" value="InterPro"/>
</dbReference>
<dbReference type="InterPro" id="IPR015943">
    <property type="entry name" value="WD40/YVTN_repeat-like_dom_sf"/>
</dbReference>
<dbReference type="Gene3D" id="3.40.50.1580">
    <property type="entry name" value="Nucleoside phosphorylase domain"/>
    <property type="match status" value="1"/>
</dbReference>
<dbReference type="InterPro" id="IPR036322">
    <property type="entry name" value="WD40_repeat_dom_sf"/>
</dbReference>
<dbReference type="AlphaFoldDB" id="A0A8H5QAD6"/>
<evidence type="ECO:0000256" key="2">
    <source>
        <dbReference type="SAM" id="MobiDB-lite"/>
    </source>
</evidence>
<evidence type="ECO:0000313" key="4">
    <source>
        <dbReference type="Proteomes" id="UP000547976"/>
    </source>
</evidence>
<evidence type="ECO:0000256" key="1">
    <source>
        <dbReference type="PROSITE-ProRule" id="PRU00221"/>
    </source>
</evidence>
<feature type="compositionally biased region" description="Acidic residues" evidence="2">
    <location>
        <begin position="437"/>
        <end position="457"/>
    </location>
</feature>
<dbReference type="InterPro" id="IPR011044">
    <property type="entry name" value="Quino_amine_DH_bsu"/>
</dbReference>
<dbReference type="InterPro" id="IPR053137">
    <property type="entry name" value="NLR-like"/>
</dbReference>
<dbReference type="GO" id="GO:0003824">
    <property type="term" value="F:catalytic activity"/>
    <property type="evidence" value="ECO:0007669"/>
    <property type="project" value="InterPro"/>
</dbReference>